<dbReference type="Pfam" id="PF12130">
    <property type="entry name" value="bMERB_dom"/>
    <property type="match status" value="1"/>
</dbReference>
<evidence type="ECO:0000313" key="5">
    <source>
        <dbReference type="EMBL" id="CAF3793177.1"/>
    </source>
</evidence>
<dbReference type="AlphaFoldDB" id="A0A814IBP8"/>
<dbReference type="Proteomes" id="UP000681722">
    <property type="component" value="Unassembled WGS sequence"/>
</dbReference>
<protein>
    <recommendedName>
        <fullName evidence="2">BMERB domain-containing protein</fullName>
    </recommendedName>
</protein>
<dbReference type="Proteomes" id="UP000663829">
    <property type="component" value="Unassembled WGS sequence"/>
</dbReference>
<comment type="caution">
    <text evidence="3">The sequence shown here is derived from an EMBL/GenBank/DDBJ whole genome shotgun (WGS) entry which is preliminary data.</text>
</comment>
<keyword evidence="1" id="KW-0175">Coiled coil</keyword>
<dbReference type="InterPro" id="IPR050540">
    <property type="entry name" value="F-actin_Monoox_Mical"/>
</dbReference>
<dbReference type="InterPro" id="IPR022735">
    <property type="entry name" value="bMERB_dom"/>
</dbReference>
<sequence length="189" mass="22791">MTERQKKRLEEKRQRDVRQQELKRLRVSQEIQRELDEIDVKKIELENQHADIQECLTLCDKNKQVHWENECLKIVQQKHALQRLEDEYIFAQKALTLANEQSQTEQELRRLYSLSAQQKTINDNQREEQLLEKSTRLVSERDRLTNEIEQIRLRELEEDQRITKAYQLHGVHQMPRLISGALDILKDII</sequence>
<dbReference type="OrthoDB" id="10048027at2759"/>
<evidence type="ECO:0000313" key="7">
    <source>
        <dbReference type="Proteomes" id="UP000663829"/>
    </source>
</evidence>
<dbReference type="SMART" id="SM01203">
    <property type="entry name" value="DUF3585"/>
    <property type="match status" value="1"/>
</dbReference>
<dbReference type="Proteomes" id="UP000677228">
    <property type="component" value="Unassembled WGS sequence"/>
</dbReference>
<feature type="domain" description="BMERB" evidence="2">
    <location>
        <begin position="18"/>
        <end position="164"/>
    </location>
</feature>
<keyword evidence="7" id="KW-1185">Reference proteome</keyword>
<evidence type="ECO:0000259" key="2">
    <source>
        <dbReference type="PROSITE" id="PS51848"/>
    </source>
</evidence>
<dbReference type="PANTHER" id="PTHR23167:SF46">
    <property type="entry name" value="EPS15 HOMOLOGY DOMAIN CONTAINING PROTEIN-BINDING PROTEIN 1, ISOFORM F"/>
    <property type="match status" value="1"/>
</dbReference>
<dbReference type="PANTHER" id="PTHR23167">
    <property type="entry name" value="CALPONIN HOMOLOGY DOMAIN-CONTAINING PROTEIN DDB_G0272472-RELATED"/>
    <property type="match status" value="1"/>
</dbReference>
<feature type="coiled-coil region" evidence="1">
    <location>
        <begin position="127"/>
        <end position="154"/>
    </location>
</feature>
<dbReference type="Proteomes" id="UP000682733">
    <property type="component" value="Unassembled WGS sequence"/>
</dbReference>
<evidence type="ECO:0000313" key="4">
    <source>
        <dbReference type="EMBL" id="CAF1324514.1"/>
    </source>
</evidence>
<reference evidence="3" key="1">
    <citation type="submission" date="2021-02" db="EMBL/GenBank/DDBJ databases">
        <authorList>
            <person name="Nowell W R."/>
        </authorList>
    </citation>
    <scope>NUCLEOTIDE SEQUENCE</scope>
</reference>
<organism evidence="3 7">
    <name type="scientific">Didymodactylos carnosus</name>
    <dbReference type="NCBI Taxonomy" id="1234261"/>
    <lineage>
        <taxon>Eukaryota</taxon>
        <taxon>Metazoa</taxon>
        <taxon>Spiralia</taxon>
        <taxon>Gnathifera</taxon>
        <taxon>Rotifera</taxon>
        <taxon>Eurotatoria</taxon>
        <taxon>Bdelloidea</taxon>
        <taxon>Philodinida</taxon>
        <taxon>Philodinidae</taxon>
        <taxon>Didymodactylos</taxon>
    </lineage>
</organism>
<feature type="coiled-coil region" evidence="1">
    <location>
        <begin position="74"/>
        <end position="101"/>
    </location>
</feature>
<proteinExistence type="predicted"/>
<evidence type="ECO:0000313" key="3">
    <source>
        <dbReference type="EMBL" id="CAF1021757.1"/>
    </source>
</evidence>
<dbReference type="PROSITE" id="PS51848">
    <property type="entry name" value="BMERB"/>
    <property type="match status" value="1"/>
</dbReference>
<dbReference type="EMBL" id="CAJOBA010042541">
    <property type="protein sequence ID" value="CAF4135171.1"/>
    <property type="molecule type" value="Genomic_DNA"/>
</dbReference>
<evidence type="ECO:0000313" key="6">
    <source>
        <dbReference type="EMBL" id="CAF4135171.1"/>
    </source>
</evidence>
<dbReference type="EMBL" id="CAJNOK010020933">
    <property type="protein sequence ID" value="CAF1324514.1"/>
    <property type="molecule type" value="Genomic_DNA"/>
</dbReference>
<dbReference type="EMBL" id="CAJNOQ010003627">
    <property type="protein sequence ID" value="CAF1021757.1"/>
    <property type="molecule type" value="Genomic_DNA"/>
</dbReference>
<evidence type="ECO:0000256" key="1">
    <source>
        <dbReference type="SAM" id="Coils"/>
    </source>
</evidence>
<dbReference type="EMBL" id="CAJOBC010003627">
    <property type="protein sequence ID" value="CAF3793177.1"/>
    <property type="molecule type" value="Genomic_DNA"/>
</dbReference>
<gene>
    <name evidence="3" type="ORF">GPM918_LOCUS14820</name>
    <name evidence="4" type="ORF">OVA965_LOCUS29596</name>
    <name evidence="5" type="ORF">SRO942_LOCUS14820</name>
    <name evidence="6" type="ORF">TMI583_LOCUS30372</name>
</gene>
<accession>A0A814IBP8</accession>
<name>A0A814IBP8_9BILA</name>